<evidence type="ECO:0000259" key="10">
    <source>
        <dbReference type="Pfam" id="PF07730"/>
    </source>
</evidence>
<protein>
    <recommendedName>
        <fullName evidence="2">histidine kinase</fullName>
        <ecNumber evidence="2">2.7.13.3</ecNumber>
    </recommendedName>
</protein>
<dbReference type="SUPFAM" id="SSF55874">
    <property type="entry name" value="ATPase domain of HSP90 chaperone/DNA topoisomerase II/histidine kinase"/>
    <property type="match status" value="1"/>
</dbReference>
<evidence type="ECO:0000256" key="3">
    <source>
        <dbReference type="ARBA" id="ARBA00022553"/>
    </source>
</evidence>
<evidence type="ECO:0000256" key="2">
    <source>
        <dbReference type="ARBA" id="ARBA00012438"/>
    </source>
</evidence>
<evidence type="ECO:0000256" key="8">
    <source>
        <dbReference type="ARBA" id="ARBA00023012"/>
    </source>
</evidence>
<dbReference type="PANTHER" id="PTHR24421:SF10">
    <property type="entry name" value="NITRATE_NITRITE SENSOR PROTEIN NARQ"/>
    <property type="match status" value="1"/>
</dbReference>
<dbReference type="Proteomes" id="UP001072034">
    <property type="component" value="Unassembled WGS sequence"/>
</dbReference>
<keyword evidence="12" id="KW-1185">Reference proteome</keyword>
<keyword evidence="4" id="KW-0808">Transferase</keyword>
<keyword evidence="7" id="KW-0067">ATP-binding</keyword>
<evidence type="ECO:0000313" key="12">
    <source>
        <dbReference type="Proteomes" id="UP001072034"/>
    </source>
</evidence>
<organism evidence="11 12">
    <name type="scientific">Actinomyces israelii</name>
    <dbReference type="NCBI Taxonomy" id="1659"/>
    <lineage>
        <taxon>Bacteria</taxon>
        <taxon>Bacillati</taxon>
        <taxon>Actinomycetota</taxon>
        <taxon>Actinomycetes</taxon>
        <taxon>Actinomycetales</taxon>
        <taxon>Actinomycetaceae</taxon>
        <taxon>Actinomyces</taxon>
    </lineage>
</organism>
<evidence type="ECO:0000256" key="4">
    <source>
        <dbReference type="ARBA" id="ARBA00022679"/>
    </source>
</evidence>
<evidence type="ECO:0000313" key="11">
    <source>
        <dbReference type="EMBL" id="MCZ0859194.1"/>
    </source>
</evidence>
<dbReference type="RefSeq" id="WP_268918461.1">
    <property type="nucleotide sequence ID" value="NZ_JAPTMY010000041.1"/>
</dbReference>
<dbReference type="Gene3D" id="1.20.5.1930">
    <property type="match status" value="1"/>
</dbReference>
<dbReference type="InterPro" id="IPR050482">
    <property type="entry name" value="Sensor_HK_TwoCompSys"/>
</dbReference>
<keyword evidence="9" id="KW-1133">Transmembrane helix</keyword>
<keyword evidence="9" id="KW-0812">Transmembrane</keyword>
<sequence>MPVVIPVSCAARTRRDWWRVLLCAPDASAVQRVLRWAMAGLILAAACADLAVNGVDLPTAASAVSCVSVLLVDRFPWTVTGLLSLGVLQFLAAGYITATLLTALLVFPLLVVEGRSQQSVLLAMCFPAGELIAVMRGHVVEDAQAFSFILLGAGLSSGLALRRSRERVRRAEAAGAEALRAQRALIARELHDTLARTNTQIVLWARQARALGPPDERVAQALDEIIAAGCSSVRDLRAMLRVLRQEGREVPDLVPLSSLSAAEAFAGARRALEGAGLRASVTCDGDLDDLPSVVATTLVRCLEESVANMVKYAAADARCTIRIEVADGEVGLLVVNPVADGRRPDDAVVSSGYGLLGMQERASLLGGRLTHTDTGHQWVLALTLPLNPGDTP</sequence>
<feature type="transmembrane region" description="Helical" evidence="9">
    <location>
        <begin position="143"/>
        <end position="161"/>
    </location>
</feature>
<keyword evidence="6 11" id="KW-0418">Kinase</keyword>
<comment type="caution">
    <text evidence="11">The sequence shown here is derived from an EMBL/GenBank/DDBJ whole genome shotgun (WGS) entry which is preliminary data.</text>
</comment>
<evidence type="ECO:0000256" key="9">
    <source>
        <dbReference type="SAM" id="Phobius"/>
    </source>
</evidence>
<dbReference type="PANTHER" id="PTHR24421">
    <property type="entry name" value="NITRATE/NITRITE SENSOR PROTEIN NARX-RELATED"/>
    <property type="match status" value="1"/>
</dbReference>
<keyword evidence="8" id="KW-0902">Two-component regulatory system</keyword>
<gene>
    <name evidence="11" type="ORF">OHJ16_14210</name>
</gene>
<keyword evidence="5" id="KW-0547">Nucleotide-binding</keyword>
<keyword evidence="3" id="KW-0597">Phosphoprotein</keyword>
<dbReference type="Pfam" id="PF07730">
    <property type="entry name" value="HisKA_3"/>
    <property type="match status" value="1"/>
</dbReference>
<dbReference type="Gene3D" id="3.30.565.10">
    <property type="entry name" value="Histidine kinase-like ATPase, C-terminal domain"/>
    <property type="match status" value="1"/>
</dbReference>
<dbReference type="GO" id="GO:0016301">
    <property type="term" value="F:kinase activity"/>
    <property type="evidence" value="ECO:0007669"/>
    <property type="project" value="UniProtKB-KW"/>
</dbReference>
<dbReference type="CDD" id="cd16917">
    <property type="entry name" value="HATPase_UhpB-NarQ-NarX-like"/>
    <property type="match status" value="1"/>
</dbReference>
<reference evidence="11" key="1">
    <citation type="submission" date="2022-10" db="EMBL/GenBank/DDBJ databases">
        <title>Genome sequence of Actinomyces israelii ATCC 10048.</title>
        <authorList>
            <person name="Watt R.M."/>
            <person name="Tong W.M."/>
        </authorList>
    </citation>
    <scope>NUCLEOTIDE SEQUENCE</scope>
    <source>
        <strain evidence="11">ATCC 10048</strain>
    </source>
</reference>
<feature type="transmembrane region" description="Helical" evidence="9">
    <location>
        <begin position="119"/>
        <end position="137"/>
    </location>
</feature>
<feature type="transmembrane region" description="Helical" evidence="9">
    <location>
        <begin position="33"/>
        <end position="52"/>
    </location>
</feature>
<feature type="domain" description="Signal transduction histidine kinase subgroup 3 dimerisation and phosphoacceptor" evidence="10">
    <location>
        <begin position="183"/>
        <end position="246"/>
    </location>
</feature>
<comment type="catalytic activity">
    <reaction evidence="1">
        <text>ATP + protein L-histidine = ADP + protein N-phospho-L-histidine.</text>
        <dbReference type="EC" id="2.7.13.3"/>
    </reaction>
</comment>
<evidence type="ECO:0000256" key="6">
    <source>
        <dbReference type="ARBA" id="ARBA00022777"/>
    </source>
</evidence>
<evidence type="ECO:0000256" key="7">
    <source>
        <dbReference type="ARBA" id="ARBA00022840"/>
    </source>
</evidence>
<evidence type="ECO:0000256" key="1">
    <source>
        <dbReference type="ARBA" id="ARBA00000085"/>
    </source>
</evidence>
<accession>A0ABT4IBS1</accession>
<name>A0ABT4IBS1_9ACTO</name>
<feature type="transmembrane region" description="Helical" evidence="9">
    <location>
        <begin position="89"/>
        <end position="112"/>
    </location>
</feature>
<dbReference type="InterPro" id="IPR011712">
    <property type="entry name" value="Sig_transdc_His_kin_sub3_dim/P"/>
</dbReference>
<dbReference type="InterPro" id="IPR036890">
    <property type="entry name" value="HATPase_C_sf"/>
</dbReference>
<keyword evidence="9" id="KW-0472">Membrane</keyword>
<dbReference type="EMBL" id="JAPTMY010000041">
    <property type="protein sequence ID" value="MCZ0859194.1"/>
    <property type="molecule type" value="Genomic_DNA"/>
</dbReference>
<dbReference type="EC" id="2.7.13.3" evidence="2"/>
<proteinExistence type="predicted"/>
<evidence type="ECO:0000256" key="5">
    <source>
        <dbReference type="ARBA" id="ARBA00022741"/>
    </source>
</evidence>